<dbReference type="InterPro" id="IPR006710">
    <property type="entry name" value="Glyco_hydro_43"/>
</dbReference>
<gene>
    <name evidence="8" type="ORF">FPZ49_20320</name>
</gene>
<dbReference type="InterPro" id="IPR013320">
    <property type="entry name" value="ConA-like_dom_sf"/>
</dbReference>
<dbReference type="GO" id="GO:0004553">
    <property type="term" value="F:hydrolase activity, hydrolyzing O-glycosyl compounds"/>
    <property type="evidence" value="ECO:0007669"/>
    <property type="project" value="InterPro"/>
</dbReference>
<comment type="caution">
    <text evidence="8">The sequence shown here is derived from an EMBL/GenBank/DDBJ whole genome shotgun (WGS) entry which is preliminary data.</text>
</comment>
<dbReference type="Proteomes" id="UP000317036">
    <property type="component" value="Unassembled WGS sequence"/>
</dbReference>
<evidence type="ECO:0000256" key="6">
    <source>
        <dbReference type="RuleBase" id="RU361187"/>
    </source>
</evidence>
<keyword evidence="2 6" id="KW-0378">Hydrolase</keyword>
<evidence type="ECO:0000256" key="4">
    <source>
        <dbReference type="PIRSR" id="PIRSR606710-1"/>
    </source>
</evidence>
<evidence type="ECO:0000256" key="3">
    <source>
        <dbReference type="ARBA" id="ARBA00023295"/>
    </source>
</evidence>
<dbReference type="OrthoDB" id="9801455at2"/>
<dbReference type="InterPro" id="IPR023296">
    <property type="entry name" value="Glyco_hydro_beta-prop_sf"/>
</dbReference>
<dbReference type="GO" id="GO:0005975">
    <property type="term" value="P:carbohydrate metabolic process"/>
    <property type="evidence" value="ECO:0007669"/>
    <property type="project" value="InterPro"/>
</dbReference>
<dbReference type="CDD" id="cd09001">
    <property type="entry name" value="GH43_FsAxh1-like"/>
    <property type="match status" value="1"/>
</dbReference>
<feature type="site" description="Important for catalytic activity, responsible for pKa modulation of the active site Glu and correct orientation of both the proton donor and substrate" evidence="5">
    <location>
        <position position="138"/>
    </location>
</feature>
<dbReference type="Pfam" id="PF17851">
    <property type="entry name" value="GH43_C2"/>
    <property type="match status" value="1"/>
</dbReference>
<dbReference type="PANTHER" id="PTHR42812:SF12">
    <property type="entry name" value="BETA-XYLOSIDASE-RELATED"/>
    <property type="match status" value="1"/>
</dbReference>
<organism evidence="8 9">
    <name type="scientific">Paenibacillus cremeus</name>
    <dbReference type="NCBI Taxonomy" id="2163881"/>
    <lineage>
        <taxon>Bacteria</taxon>
        <taxon>Bacillati</taxon>
        <taxon>Bacillota</taxon>
        <taxon>Bacilli</taxon>
        <taxon>Bacillales</taxon>
        <taxon>Paenibacillaceae</taxon>
        <taxon>Paenibacillus</taxon>
    </lineage>
</organism>
<dbReference type="InterPro" id="IPR041542">
    <property type="entry name" value="GH43_C2"/>
</dbReference>
<name>A0A559K7J6_9BACL</name>
<evidence type="ECO:0000256" key="1">
    <source>
        <dbReference type="ARBA" id="ARBA00009865"/>
    </source>
</evidence>
<keyword evidence="9" id="KW-1185">Reference proteome</keyword>
<dbReference type="RefSeq" id="WP_144850311.1">
    <property type="nucleotide sequence ID" value="NZ_VNJI01000027.1"/>
</dbReference>
<evidence type="ECO:0000313" key="9">
    <source>
        <dbReference type="Proteomes" id="UP000317036"/>
    </source>
</evidence>
<evidence type="ECO:0000256" key="5">
    <source>
        <dbReference type="PIRSR" id="PIRSR606710-2"/>
    </source>
</evidence>
<feature type="active site" description="Proton donor" evidence="4">
    <location>
        <position position="196"/>
    </location>
</feature>
<feature type="domain" description="Beta-xylosidase C-terminal Concanavalin A-like" evidence="7">
    <location>
        <begin position="324"/>
        <end position="519"/>
    </location>
</feature>
<sequence length="524" mass="57754">MKSELSKREAWQADMGDGTFQNPVLFADYSDPDAIRVGDDFYMVASSFSHLPGLPILHSKDLVNWTIVNHVIDRLDLPGYDVPQHGKGVWAPSIRYHAGKYWVFFSTPDEGIFMSTADDPRGKWTPLHMIKEVKGWIDPCPFWDEDGKAYLVHAFAASRCGIKHKLHLFEMSLDGKELLGEGKIIFDGTVEHPTLEGPKMYKRSGYYYIFAPAGGVATGWQTILRSRDIWGPYKDKIVLHQGGTEVNGPHQGAWVELESGESWFLHFQDRGAYGRIVHIQPVRWVDDWPLMGENQNAEGVGEPVSRSSKPKVGGVQPIAVPQTSDDFSGARLGLQWQWQANPVASWYSLEAKPGQLRLYAAPLPEGAKTLYDAPNLLLQKLPAQEFAATTSVELPDSASEQVHAGLMVFGLSYAYLAVARTADGKLRLSQVIGAEGREEQEAEAVALEAASRPVSLRVTVTGNADCCFQYSMDGERFHAIGPSFRAQEGKWVGAKVGIFASGSGSESDAAAYADFESFVIEPLS</sequence>
<dbReference type="EMBL" id="VNJI01000027">
    <property type="protein sequence ID" value="TVY08102.1"/>
    <property type="molecule type" value="Genomic_DNA"/>
</dbReference>
<dbReference type="Gene3D" id="2.115.10.20">
    <property type="entry name" value="Glycosyl hydrolase domain, family 43"/>
    <property type="match status" value="1"/>
</dbReference>
<accession>A0A559K7J6</accession>
<dbReference type="InterPro" id="IPR051795">
    <property type="entry name" value="Glycosyl_Hydrlase_43"/>
</dbReference>
<proteinExistence type="inferred from homology"/>
<dbReference type="PANTHER" id="PTHR42812">
    <property type="entry name" value="BETA-XYLOSIDASE"/>
    <property type="match status" value="1"/>
</dbReference>
<dbReference type="SUPFAM" id="SSF49899">
    <property type="entry name" value="Concanavalin A-like lectins/glucanases"/>
    <property type="match status" value="1"/>
</dbReference>
<dbReference type="AlphaFoldDB" id="A0A559K7J6"/>
<evidence type="ECO:0000256" key="2">
    <source>
        <dbReference type="ARBA" id="ARBA00022801"/>
    </source>
</evidence>
<evidence type="ECO:0000313" key="8">
    <source>
        <dbReference type="EMBL" id="TVY08102.1"/>
    </source>
</evidence>
<keyword evidence="3 6" id="KW-0326">Glycosidase</keyword>
<reference evidence="8 9" key="1">
    <citation type="submission" date="2019-07" db="EMBL/GenBank/DDBJ databases">
        <authorList>
            <person name="Kim J."/>
        </authorList>
    </citation>
    <scope>NUCLEOTIDE SEQUENCE [LARGE SCALE GENOMIC DNA]</scope>
    <source>
        <strain evidence="8 9">JC52</strain>
    </source>
</reference>
<dbReference type="SUPFAM" id="SSF75005">
    <property type="entry name" value="Arabinanase/levansucrase/invertase"/>
    <property type="match status" value="1"/>
</dbReference>
<protein>
    <submittedName>
        <fullName evidence="8">Glycosyl hydrolase 43 family protein</fullName>
    </submittedName>
</protein>
<dbReference type="Pfam" id="PF04616">
    <property type="entry name" value="Glyco_hydro_43"/>
    <property type="match status" value="1"/>
</dbReference>
<dbReference type="Gene3D" id="2.60.120.200">
    <property type="match status" value="1"/>
</dbReference>
<feature type="active site" description="Proton acceptor" evidence="4">
    <location>
        <position position="31"/>
    </location>
</feature>
<comment type="similarity">
    <text evidence="1 6">Belongs to the glycosyl hydrolase 43 family.</text>
</comment>
<evidence type="ECO:0000259" key="7">
    <source>
        <dbReference type="Pfam" id="PF17851"/>
    </source>
</evidence>